<dbReference type="PROSITE" id="PS51160">
    <property type="entry name" value="ACYLPHOSPHATASE_3"/>
    <property type="match status" value="1"/>
</dbReference>
<dbReference type="eggNOG" id="KOG3360">
    <property type="taxonomic scope" value="Eukaryota"/>
</dbReference>
<evidence type="ECO:0000256" key="7">
    <source>
        <dbReference type="RuleBase" id="RU004168"/>
    </source>
</evidence>
<dbReference type="InterPro" id="IPR036046">
    <property type="entry name" value="Acylphosphatase-like_dom_sf"/>
</dbReference>
<dbReference type="Gene3D" id="3.30.70.100">
    <property type="match status" value="1"/>
</dbReference>
<comment type="catalytic activity">
    <reaction evidence="4 5 6">
        <text>an acyl phosphate + H2O = a carboxylate + phosphate + H(+)</text>
        <dbReference type="Rhea" id="RHEA:14965"/>
        <dbReference type="ChEBI" id="CHEBI:15377"/>
        <dbReference type="ChEBI" id="CHEBI:15378"/>
        <dbReference type="ChEBI" id="CHEBI:29067"/>
        <dbReference type="ChEBI" id="CHEBI:43474"/>
        <dbReference type="ChEBI" id="CHEBI:59918"/>
        <dbReference type="EC" id="3.6.1.7"/>
    </reaction>
</comment>
<dbReference type="EMBL" id="ACPB03011512">
    <property type="status" value="NOT_ANNOTATED_CDS"/>
    <property type="molecule type" value="Genomic_DNA"/>
</dbReference>
<dbReference type="InterPro" id="IPR017968">
    <property type="entry name" value="Acylphosphatase_CS"/>
</dbReference>
<dbReference type="Proteomes" id="UP000015103">
    <property type="component" value="Unassembled WGS sequence"/>
</dbReference>
<dbReference type="FunCoup" id="T1IEM1">
    <property type="interactions" value="39"/>
</dbReference>
<dbReference type="AlphaFoldDB" id="T1IEM1"/>
<dbReference type="InterPro" id="IPR020456">
    <property type="entry name" value="Acylphosphatase"/>
</dbReference>
<evidence type="ECO:0000313" key="8">
    <source>
        <dbReference type="EnsemblMetazoa" id="RPRC014740-PA"/>
    </source>
</evidence>
<dbReference type="GO" id="GO:0003998">
    <property type="term" value="F:acylphosphatase activity"/>
    <property type="evidence" value="ECO:0007669"/>
    <property type="project" value="UniProtKB-EC"/>
</dbReference>
<protein>
    <recommendedName>
        <fullName evidence="2 5">Acylphosphatase</fullName>
        <ecNumber evidence="2 5">3.6.1.7</ecNumber>
    </recommendedName>
</protein>
<evidence type="ECO:0000256" key="2">
    <source>
        <dbReference type="ARBA" id="ARBA00012150"/>
    </source>
</evidence>
<dbReference type="InParanoid" id="T1IEM1"/>
<comment type="similarity">
    <text evidence="1 7">Belongs to the acylphosphatase family.</text>
</comment>
<dbReference type="InterPro" id="IPR001792">
    <property type="entry name" value="Acylphosphatase-like_dom"/>
</dbReference>
<dbReference type="PRINTS" id="PR00112">
    <property type="entry name" value="ACYLPHPHTASE"/>
</dbReference>
<keyword evidence="9" id="KW-1185">Reference proteome</keyword>
<evidence type="ECO:0000256" key="4">
    <source>
        <dbReference type="ARBA" id="ARBA00047645"/>
    </source>
</evidence>
<dbReference type="PROSITE" id="PS00151">
    <property type="entry name" value="ACYLPHOSPHATASE_2"/>
    <property type="match status" value="1"/>
</dbReference>
<dbReference type="HOGENOM" id="CLU_141932_0_1_1"/>
<name>T1IEM1_RHOPR</name>
<evidence type="ECO:0000256" key="6">
    <source>
        <dbReference type="RuleBase" id="RU000553"/>
    </source>
</evidence>
<dbReference type="RefSeq" id="XP_073976526.1">
    <property type="nucleotide sequence ID" value="XM_074120425.1"/>
</dbReference>
<dbReference type="PANTHER" id="PTHR10029">
    <property type="entry name" value="ACYLPHOSPHATASE"/>
    <property type="match status" value="1"/>
</dbReference>
<keyword evidence="3 5" id="KW-0378">Hydrolase</keyword>
<feature type="active site" evidence="5">
    <location>
        <position position="27"/>
    </location>
</feature>
<dbReference type="EC" id="3.6.1.7" evidence="2 5"/>
<dbReference type="STRING" id="13249.T1IEM1"/>
<dbReference type="EnsemblMetazoa" id="RPRC014740-RA">
    <property type="protein sequence ID" value="RPRC014740-PA"/>
    <property type="gene ID" value="RPRC014740"/>
</dbReference>
<sequence length="102" mass="11733">MTSEFARNSLISLRFEVFGKVQGVFFRKYTRDKAIKLGLKGFVQNTESGTVIGMVEGNRDKVDEMKEWLTKTGSPSSKVDKCVFSQEKKIEQSQYKDFSIHR</sequence>
<reference evidence="8" key="1">
    <citation type="submission" date="2015-05" db="UniProtKB">
        <authorList>
            <consortium name="EnsemblMetazoa"/>
        </authorList>
    </citation>
    <scope>IDENTIFICATION</scope>
</reference>
<dbReference type="OMA" id="HAIMAEN"/>
<dbReference type="PROSITE" id="PS00150">
    <property type="entry name" value="ACYLPHOSPHATASE_1"/>
    <property type="match status" value="1"/>
</dbReference>
<dbReference type="VEuPathDB" id="VectorBase:RPRC014740"/>
<dbReference type="SUPFAM" id="SSF54975">
    <property type="entry name" value="Acylphosphatase/BLUF domain-like"/>
    <property type="match status" value="1"/>
</dbReference>
<feature type="active site" evidence="5">
    <location>
        <position position="45"/>
    </location>
</feature>
<dbReference type="Pfam" id="PF00708">
    <property type="entry name" value="Acylphosphatase"/>
    <property type="match status" value="1"/>
</dbReference>
<evidence type="ECO:0000256" key="1">
    <source>
        <dbReference type="ARBA" id="ARBA00005614"/>
    </source>
</evidence>
<dbReference type="GeneID" id="141450221"/>
<dbReference type="PANTHER" id="PTHR10029:SF3">
    <property type="entry name" value="ACYLPHOSPHATASE-RELATED"/>
    <property type="match status" value="1"/>
</dbReference>
<evidence type="ECO:0000256" key="3">
    <source>
        <dbReference type="ARBA" id="ARBA00022801"/>
    </source>
</evidence>
<proteinExistence type="inferred from homology"/>
<accession>T1IEM1</accession>
<evidence type="ECO:0000313" key="9">
    <source>
        <dbReference type="Proteomes" id="UP000015103"/>
    </source>
</evidence>
<organism evidence="8 9">
    <name type="scientific">Rhodnius prolixus</name>
    <name type="common">Triatomid bug</name>
    <dbReference type="NCBI Taxonomy" id="13249"/>
    <lineage>
        <taxon>Eukaryota</taxon>
        <taxon>Metazoa</taxon>
        <taxon>Ecdysozoa</taxon>
        <taxon>Arthropoda</taxon>
        <taxon>Hexapoda</taxon>
        <taxon>Insecta</taxon>
        <taxon>Pterygota</taxon>
        <taxon>Neoptera</taxon>
        <taxon>Paraneoptera</taxon>
        <taxon>Hemiptera</taxon>
        <taxon>Heteroptera</taxon>
        <taxon>Panheteroptera</taxon>
        <taxon>Cimicomorpha</taxon>
        <taxon>Reduviidae</taxon>
        <taxon>Triatominae</taxon>
        <taxon>Rhodnius</taxon>
    </lineage>
</organism>
<evidence type="ECO:0000256" key="5">
    <source>
        <dbReference type="PROSITE-ProRule" id="PRU00520"/>
    </source>
</evidence>
<dbReference type="FunFam" id="3.30.70.100:FF:000011">
    <property type="entry name" value="Acylphosphatase"/>
    <property type="match status" value="1"/>
</dbReference>